<keyword evidence="3" id="KW-1185">Reference proteome</keyword>
<name>A0ABR9XC37_9SPHI</name>
<comment type="caution">
    <text evidence="2">The sequence shown here is derived from an EMBL/GenBank/DDBJ whole genome shotgun (WGS) entry which is preliminary data.</text>
</comment>
<evidence type="ECO:0000313" key="3">
    <source>
        <dbReference type="Proteomes" id="UP000632774"/>
    </source>
</evidence>
<organism evidence="2 3">
    <name type="scientific">Mucilaginibacter boryungensis</name>
    <dbReference type="NCBI Taxonomy" id="768480"/>
    <lineage>
        <taxon>Bacteria</taxon>
        <taxon>Pseudomonadati</taxon>
        <taxon>Bacteroidota</taxon>
        <taxon>Sphingobacteriia</taxon>
        <taxon>Sphingobacteriales</taxon>
        <taxon>Sphingobacteriaceae</taxon>
        <taxon>Mucilaginibacter</taxon>
    </lineage>
</organism>
<sequence length="242" mass="26438">MSNIGMKLKYNVLTLLFLAVAAVMFVPFISSCNKESANASPTGLNTQLNIIHLCPDLLKPVDLFINLRQQNARSFVYGTPSGYLYLSSLATPLEIRSAQANQILFSRGDTALRQNTRYTVFITGLVAENTRTYIFVTDTDAAPKQGNGKVRFINASARSVNVDVAANGVTAFSNRGFKAVTKYLELPAGIYDFKIYQNGTTTVLTDLPNTPIQDGRLYTLYTQGVVGRADSAAFAAKILTNR</sequence>
<gene>
    <name evidence="2" type="ORF">IRJ18_01135</name>
</gene>
<feature type="domain" description="DUF4397" evidence="1">
    <location>
        <begin position="47"/>
        <end position="165"/>
    </location>
</feature>
<accession>A0ABR9XC37</accession>
<reference evidence="2 3" key="1">
    <citation type="submission" date="2020-10" db="EMBL/GenBank/DDBJ databases">
        <title>Mucilaginibacter mali sp. nov., isolated from rhizosphere soil of apple orchard.</title>
        <authorList>
            <person name="Lee J.-S."/>
            <person name="Kim H.S."/>
            <person name="Kim J.-S."/>
        </authorList>
    </citation>
    <scope>NUCLEOTIDE SEQUENCE [LARGE SCALE GENOMIC DNA]</scope>
    <source>
        <strain evidence="2 3">KCTC 23157</strain>
    </source>
</reference>
<proteinExistence type="predicted"/>
<dbReference type="PROSITE" id="PS51257">
    <property type="entry name" value="PROKAR_LIPOPROTEIN"/>
    <property type="match status" value="1"/>
</dbReference>
<dbReference type="Pfam" id="PF14344">
    <property type="entry name" value="DUF4397"/>
    <property type="match status" value="1"/>
</dbReference>
<evidence type="ECO:0000259" key="1">
    <source>
        <dbReference type="Pfam" id="PF14344"/>
    </source>
</evidence>
<dbReference type="EMBL" id="JADFFM010000001">
    <property type="protein sequence ID" value="MBE9664943.1"/>
    <property type="molecule type" value="Genomic_DNA"/>
</dbReference>
<dbReference type="InterPro" id="IPR025510">
    <property type="entry name" value="DUF4397"/>
</dbReference>
<dbReference type="Proteomes" id="UP000632774">
    <property type="component" value="Unassembled WGS sequence"/>
</dbReference>
<dbReference type="RefSeq" id="WP_194104365.1">
    <property type="nucleotide sequence ID" value="NZ_JADFFM010000001.1"/>
</dbReference>
<protein>
    <submittedName>
        <fullName evidence="2">DUF4397 domain-containing protein</fullName>
    </submittedName>
</protein>
<evidence type="ECO:0000313" key="2">
    <source>
        <dbReference type="EMBL" id="MBE9664943.1"/>
    </source>
</evidence>